<evidence type="ECO:0000313" key="2">
    <source>
        <dbReference type="Proteomes" id="UP000005239"/>
    </source>
</evidence>
<reference evidence="2" key="1">
    <citation type="journal article" date="2008" name="Nat. Genet.">
        <title>The Pristionchus pacificus genome provides a unique perspective on nematode lifestyle and parasitism.</title>
        <authorList>
            <person name="Dieterich C."/>
            <person name="Clifton S.W."/>
            <person name="Schuster L.N."/>
            <person name="Chinwalla A."/>
            <person name="Delehaunty K."/>
            <person name="Dinkelacker I."/>
            <person name="Fulton L."/>
            <person name="Fulton R."/>
            <person name="Godfrey J."/>
            <person name="Minx P."/>
            <person name="Mitreva M."/>
            <person name="Roeseler W."/>
            <person name="Tian H."/>
            <person name="Witte H."/>
            <person name="Yang S.P."/>
            <person name="Wilson R.K."/>
            <person name="Sommer R.J."/>
        </authorList>
    </citation>
    <scope>NUCLEOTIDE SEQUENCE [LARGE SCALE GENOMIC DNA]</scope>
    <source>
        <strain evidence="2">PS312</strain>
    </source>
</reference>
<accession>A0A2A6BVJ4</accession>
<dbReference type="EnsemblMetazoa" id="PPA42671.1">
    <property type="protein sequence ID" value="PPA42671.1"/>
    <property type="gene ID" value="WBGene00281040"/>
</dbReference>
<reference evidence="1" key="2">
    <citation type="submission" date="2022-06" db="UniProtKB">
        <authorList>
            <consortium name="EnsemblMetazoa"/>
        </authorList>
    </citation>
    <scope>IDENTIFICATION</scope>
    <source>
        <strain evidence="1">PS312</strain>
    </source>
</reference>
<organism evidence="1 2">
    <name type="scientific">Pristionchus pacificus</name>
    <name type="common">Parasitic nematode worm</name>
    <dbReference type="NCBI Taxonomy" id="54126"/>
    <lineage>
        <taxon>Eukaryota</taxon>
        <taxon>Metazoa</taxon>
        <taxon>Ecdysozoa</taxon>
        <taxon>Nematoda</taxon>
        <taxon>Chromadorea</taxon>
        <taxon>Rhabditida</taxon>
        <taxon>Rhabditina</taxon>
        <taxon>Diplogasteromorpha</taxon>
        <taxon>Diplogasteroidea</taxon>
        <taxon>Neodiplogasteridae</taxon>
        <taxon>Pristionchus</taxon>
    </lineage>
</organism>
<evidence type="ECO:0000313" key="1">
    <source>
        <dbReference type="EnsemblMetazoa" id="PPA42671.1"/>
    </source>
</evidence>
<gene>
    <name evidence="1" type="primary">WBGene00281040</name>
</gene>
<name>A0A2A6BVJ4_PRIPA</name>
<proteinExistence type="predicted"/>
<keyword evidence="2" id="KW-1185">Reference proteome</keyword>
<dbReference type="AlphaFoldDB" id="A0A2A6BVJ4"/>
<accession>A0A8R1V0D1</accession>
<protein>
    <submittedName>
        <fullName evidence="1">Uncharacterized protein</fullName>
    </submittedName>
</protein>
<dbReference type="Proteomes" id="UP000005239">
    <property type="component" value="Unassembled WGS sequence"/>
</dbReference>
<sequence length="83" mass="9022">MSPVDPPSLSEDAAEELQLERSTLKGFNYLKGALMMISPSFERFVAGPEDGRSGGRSEIQDGLSIVLLPEGEVYGCDRFLISN</sequence>